<keyword evidence="2" id="KW-1185">Reference proteome</keyword>
<evidence type="ECO:0000313" key="1">
    <source>
        <dbReference type="EMBL" id="EUC35195.1"/>
    </source>
</evidence>
<proteinExistence type="predicted"/>
<dbReference type="HOGENOM" id="CLU_2855776_0_0_1"/>
<evidence type="ECO:0000313" key="2">
    <source>
        <dbReference type="Proteomes" id="UP000053841"/>
    </source>
</evidence>
<dbReference type="RefSeq" id="XP_007710541.1">
    <property type="nucleotide sequence ID" value="XM_007712351.1"/>
</dbReference>
<reference evidence="1 2" key="1">
    <citation type="journal article" date="2013" name="PLoS Genet.">
        <title>Comparative genome structure, secondary metabolite, and effector coding capacity across Cochliobolus pathogens.</title>
        <authorList>
            <person name="Condon B.J."/>
            <person name="Leng Y."/>
            <person name="Wu D."/>
            <person name="Bushley K.E."/>
            <person name="Ohm R.A."/>
            <person name="Otillar R."/>
            <person name="Martin J."/>
            <person name="Schackwitz W."/>
            <person name="Grimwood J."/>
            <person name="MohdZainudin N."/>
            <person name="Xue C."/>
            <person name="Wang R."/>
            <person name="Manning V.A."/>
            <person name="Dhillon B."/>
            <person name="Tu Z.J."/>
            <person name="Steffenson B.J."/>
            <person name="Salamov A."/>
            <person name="Sun H."/>
            <person name="Lowry S."/>
            <person name="LaButti K."/>
            <person name="Han J."/>
            <person name="Copeland A."/>
            <person name="Lindquist E."/>
            <person name="Barry K."/>
            <person name="Schmutz J."/>
            <person name="Baker S.E."/>
            <person name="Ciuffetti L.M."/>
            <person name="Grigoriev I.V."/>
            <person name="Zhong S."/>
            <person name="Turgeon B.G."/>
        </authorList>
    </citation>
    <scope>NUCLEOTIDE SEQUENCE [LARGE SCALE GENOMIC DNA]</scope>
    <source>
        <strain evidence="1 2">26-R-13</strain>
    </source>
</reference>
<name>W6YC52_COCC2</name>
<dbReference type="AlphaFoldDB" id="W6YC52"/>
<organism evidence="1 2">
    <name type="scientific">Cochliobolus carbonum (strain 26-R-13)</name>
    <name type="common">Maize leaf spot fungus</name>
    <name type="synonym">Bipolaris zeicola</name>
    <dbReference type="NCBI Taxonomy" id="930089"/>
    <lineage>
        <taxon>Eukaryota</taxon>
        <taxon>Fungi</taxon>
        <taxon>Dikarya</taxon>
        <taxon>Ascomycota</taxon>
        <taxon>Pezizomycotina</taxon>
        <taxon>Dothideomycetes</taxon>
        <taxon>Pleosporomycetidae</taxon>
        <taxon>Pleosporales</taxon>
        <taxon>Pleosporineae</taxon>
        <taxon>Pleosporaceae</taxon>
        <taxon>Bipolaris</taxon>
    </lineage>
</organism>
<dbReference type="KEGG" id="bze:COCCADRAFT_91544"/>
<accession>W6YC52</accession>
<dbReference type="GeneID" id="19153203"/>
<feature type="non-terminal residue" evidence="1">
    <location>
        <position position="1"/>
    </location>
</feature>
<protein>
    <submittedName>
        <fullName evidence="1">Uncharacterized protein</fullName>
    </submittedName>
</protein>
<dbReference type="Proteomes" id="UP000053841">
    <property type="component" value="Unassembled WGS sequence"/>
</dbReference>
<sequence>AEKLRRVHLDRKRNMGRAGLILWGIVGAPGLAAPHVVELTTRLPRSLTTPLQLVPNGGMAYYKQE</sequence>
<dbReference type="EMBL" id="KI964579">
    <property type="protein sequence ID" value="EUC35195.1"/>
    <property type="molecule type" value="Genomic_DNA"/>
</dbReference>
<gene>
    <name evidence="1" type="ORF">COCCADRAFT_91544</name>
</gene>